<dbReference type="EC" id="2.7.13.3" evidence="2"/>
<dbReference type="FunFam" id="1.10.287.130:FF:000045">
    <property type="entry name" value="Two-component system sensor histidine kinase/response regulator"/>
    <property type="match status" value="1"/>
</dbReference>
<keyword evidence="12" id="KW-0812">Transmembrane</keyword>
<evidence type="ECO:0000256" key="12">
    <source>
        <dbReference type="SAM" id="Phobius"/>
    </source>
</evidence>
<dbReference type="FunFam" id="2.60.40.10:FF:000791">
    <property type="entry name" value="Two-component system sensor histidine kinase/response regulator"/>
    <property type="match status" value="1"/>
</dbReference>
<dbReference type="Pfam" id="PF02518">
    <property type="entry name" value="HATPase_c"/>
    <property type="match status" value="1"/>
</dbReference>
<dbReference type="GO" id="GO:0003700">
    <property type="term" value="F:DNA-binding transcription factor activity"/>
    <property type="evidence" value="ECO:0007669"/>
    <property type="project" value="InterPro"/>
</dbReference>
<dbReference type="InterPro" id="IPR005467">
    <property type="entry name" value="His_kinase_dom"/>
</dbReference>
<protein>
    <recommendedName>
        <fullName evidence="2">histidine kinase</fullName>
        <ecNumber evidence="2">2.7.13.3</ecNumber>
    </recommendedName>
</protein>
<dbReference type="SUPFAM" id="SSF63829">
    <property type="entry name" value="Calcium-dependent phosphotriesterase"/>
    <property type="match status" value="4"/>
</dbReference>
<keyword evidence="3 11" id="KW-0597">Phosphoprotein</keyword>
<dbReference type="InterPro" id="IPR011006">
    <property type="entry name" value="CheY-like_superfamily"/>
</dbReference>
<dbReference type="InterPro" id="IPR003594">
    <property type="entry name" value="HATPase_dom"/>
</dbReference>
<evidence type="ECO:0000256" key="4">
    <source>
        <dbReference type="ARBA" id="ARBA00022679"/>
    </source>
</evidence>
<dbReference type="SUPFAM" id="SSF46689">
    <property type="entry name" value="Homeodomain-like"/>
    <property type="match status" value="1"/>
</dbReference>
<dbReference type="InterPro" id="IPR003661">
    <property type="entry name" value="HisK_dim/P_dom"/>
</dbReference>
<keyword evidence="7" id="KW-0067">ATP-binding</keyword>
<dbReference type="InterPro" id="IPR004358">
    <property type="entry name" value="Sig_transdc_His_kin-like_C"/>
</dbReference>
<organism evidence="16 17">
    <name type="scientific">Pararcticibacter amylolyticus</name>
    <dbReference type="NCBI Taxonomy" id="2173175"/>
    <lineage>
        <taxon>Bacteria</taxon>
        <taxon>Pseudomonadati</taxon>
        <taxon>Bacteroidota</taxon>
        <taxon>Sphingobacteriia</taxon>
        <taxon>Sphingobacteriales</taxon>
        <taxon>Sphingobacteriaceae</taxon>
        <taxon>Pararcticibacter</taxon>
    </lineage>
</organism>
<dbReference type="InterPro" id="IPR036097">
    <property type="entry name" value="HisK_dim/P_sf"/>
</dbReference>
<sequence length="1393" mass="156580">MIAGKRCIWLTGIILLLFPPLFILAQQQQVRFRSISFREGLAQSPISCIFQDKQGFIWIGNWKGLTRYDGIGFRNFKHTDNDSSSISNNRVNSILQDDRLNLWIGTANGINIFNPRTEIFRSITVPGIKGGKNYGAALARDKQKGIWASTFGGIKLVRDYTLMDIPEFSRQGSSVLYSGVTFTIFNDSRNLMWVGTKQGPLCFNPVSRKIVALPLSLKDNEALMKAKVLVVREDKNGNIWMGTESSGVFRFDRRSGLCERFTHQEGDEGSLCSDWVKDILIGGDGKVWIGTRGGLSRWQNGNRFNNFRHDSTDPGSITDSSVWSLLQDDSGNIWLGTFAGGINLLQHGGNNFANIGERTGRKMGLNHPVVNAVVEDPDGSLWIGTYGGGINHINLKTGAYNYYSVRHSNQDRPTNGVKSLSQDDKGNLWIGTLDGLFCFNKQTHVIRDFSFPVTDGKLSENLINAILVDEEGVWAGTNGGGLRFISNQGQVTTLRHDGGDPASLSDNFVTSLLKDKKGNLWVATQNGLNYYDARSGKFISRYRRTKRFPLSHNTILCLFIDSKDRLWIGTEGGGLDYFDHKNGRIYPLNASLQFPDDVIHAITEDKKGNLWVSTDNGIVRIVIRGIQGEFDASKLNVTQYNADNGLASNQFSTNAGCCARSGMVLFGGVNGLTLFQPEAILKNRFIPKVVLTGFSIRNNPVQAGEEGSPLKEAINYSRGITLDYDQRFISIKFAALNFINPANNQYAYKLEGLTNKEDWHFAGNESSATYTNLGPGKYTFMVKAANNDGVWNERPVTLSIRVLPPWWMTWWAYVLYTFIVASVIIAVFRFLYIRAKLKRDLFYEQLQNERQQELYQMKLNFFTNVSHEIRTPLTLIVGPLEKVMNMVLDNNSVRRQLLTVRNNADRLMRLVTELLDFRKVETGNMKLHFSECNIIKFAGEIFLSFQGIAQSRDIDYRFRSDLSELPVCFDKDQMEKVFFNLLSNAFKFTPDGGRIRLRINIAVRDEEEWVDVRIEDNGRGIPPESQEQLFNVFFQADQSKSHLGTGIGLALSKSIVELHKGELKVNSVPSIDNHSGETAFIVSLKTGRDHLAGVDILPEYLNSENPVHYRIQSEAAIPDDFSSDIAGERKYTVQIIEDNQEVRNFIAESLGSQYFIHESADGIKGLEDAFGLIPDLIISDVMMPGMDGLEVCRSIKTDERTNHIPVVLLTARAAFIHQVNGLENGADAYITKPFSIHILALQIRNILDAKEAIRKKFSREVILQPKNIAITSPEEKFLHKLMDIVERNMENDQFGVSEMVDEIGMSKSVLYKKVQALTGMPVADYIKSARLQRAAQLFSQNKLSIAEVAFAVGFNDRKYFSKEFRKQYGMSPTEYISRNCPEAISESGFRGGE</sequence>
<comment type="catalytic activity">
    <reaction evidence="1">
        <text>ATP + protein L-histidine = ADP + protein N-phospho-L-histidine.</text>
        <dbReference type="EC" id="2.7.13.3"/>
    </reaction>
</comment>
<keyword evidence="4" id="KW-0808">Transferase</keyword>
<dbReference type="SMART" id="SM00448">
    <property type="entry name" value="REC"/>
    <property type="match status" value="1"/>
</dbReference>
<dbReference type="Gene3D" id="1.10.10.60">
    <property type="entry name" value="Homeodomain-like"/>
    <property type="match status" value="1"/>
</dbReference>
<dbReference type="Gene3D" id="1.10.287.130">
    <property type="match status" value="1"/>
</dbReference>
<evidence type="ECO:0000256" key="6">
    <source>
        <dbReference type="ARBA" id="ARBA00022777"/>
    </source>
</evidence>
<accession>A0A2U2PLD6</accession>
<dbReference type="CDD" id="cd17574">
    <property type="entry name" value="REC_OmpR"/>
    <property type="match status" value="1"/>
</dbReference>
<keyword evidence="6 16" id="KW-0418">Kinase</keyword>
<evidence type="ECO:0000256" key="1">
    <source>
        <dbReference type="ARBA" id="ARBA00000085"/>
    </source>
</evidence>
<dbReference type="PANTHER" id="PTHR43547:SF2">
    <property type="entry name" value="HYBRID SIGNAL TRANSDUCTION HISTIDINE KINASE C"/>
    <property type="match status" value="1"/>
</dbReference>
<evidence type="ECO:0000256" key="3">
    <source>
        <dbReference type="ARBA" id="ARBA00022553"/>
    </source>
</evidence>
<reference evidence="16 17" key="1">
    <citation type="submission" date="2018-04" db="EMBL/GenBank/DDBJ databases">
        <title>Pedobacter chongqingensis sp. nov., isolated from a rottenly hemp rope.</title>
        <authorList>
            <person name="Cai Y."/>
        </authorList>
    </citation>
    <scope>NUCLEOTIDE SEQUENCE [LARGE SCALE GENOMIC DNA]</scope>
    <source>
        <strain evidence="16 17">FJ4-8</strain>
    </source>
</reference>
<dbReference type="InterPro" id="IPR036890">
    <property type="entry name" value="HATPase_C_sf"/>
</dbReference>
<keyword evidence="10" id="KW-0804">Transcription</keyword>
<evidence type="ECO:0000259" key="14">
    <source>
        <dbReference type="PROSITE" id="PS50109"/>
    </source>
</evidence>
<evidence type="ECO:0000256" key="5">
    <source>
        <dbReference type="ARBA" id="ARBA00022741"/>
    </source>
</evidence>
<dbReference type="Pfam" id="PF07495">
    <property type="entry name" value="Y_Y_Y"/>
    <property type="match status" value="1"/>
</dbReference>
<dbReference type="Gene3D" id="3.30.565.10">
    <property type="entry name" value="Histidine kinase-like ATPase, C-terminal domain"/>
    <property type="match status" value="1"/>
</dbReference>
<gene>
    <name evidence="16" type="ORF">DDR33_04175</name>
</gene>
<dbReference type="SUPFAM" id="SSF47384">
    <property type="entry name" value="Homodimeric domain of signal transducing histidine kinase"/>
    <property type="match status" value="1"/>
</dbReference>
<name>A0A2U2PLD6_9SPHI</name>
<dbReference type="GO" id="GO:0005524">
    <property type="term" value="F:ATP binding"/>
    <property type="evidence" value="ECO:0007669"/>
    <property type="project" value="UniProtKB-KW"/>
</dbReference>
<dbReference type="InterPro" id="IPR015943">
    <property type="entry name" value="WD40/YVTN_repeat-like_dom_sf"/>
</dbReference>
<dbReference type="PROSITE" id="PS01124">
    <property type="entry name" value="HTH_ARAC_FAMILY_2"/>
    <property type="match status" value="1"/>
</dbReference>
<feature type="domain" description="HTH araC/xylS-type" evidence="13">
    <location>
        <begin position="1279"/>
        <end position="1378"/>
    </location>
</feature>
<dbReference type="Pfam" id="PF00512">
    <property type="entry name" value="HisKA"/>
    <property type="match status" value="1"/>
</dbReference>
<dbReference type="Pfam" id="PF07494">
    <property type="entry name" value="Reg_prop"/>
    <property type="match status" value="7"/>
</dbReference>
<keyword evidence="9" id="KW-0805">Transcription regulation</keyword>
<proteinExistence type="predicted"/>
<dbReference type="FunFam" id="3.30.565.10:FF:000037">
    <property type="entry name" value="Hybrid sensor histidine kinase/response regulator"/>
    <property type="match status" value="1"/>
</dbReference>
<dbReference type="InterPro" id="IPR018060">
    <property type="entry name" value="HTH_AraC"/>
</dbReference>
<evidence type="ECO:0000256" key="10">
    <source>
        <dbReference type="ARBA" id="ARBA00023163"/>
    </source>
</evidence>
<dbReference type="PRINTS" id="PR00344">
    <property type="entry name" value="BCTRLSENSOR"/>
</dbReference>
<feature type="domain" description="Histidine kinase" evidence="14">
    <location>
        <begin position="864"/>
        <end position="1088"/>
    </location>
</feature>
<dbReference type="InterPro" id="IPR011110">
    <property type="entry name" value="Reg_prop"/>
</dbReference>
<dbReference type="SUPFAM" id="SSF52172">
    <property type="entry name" value="CheY-like"/>
    <property type="match status" value="1"/>
</dbReference>
<dbReference type="SMART" id="SM00387">
    <property type="entry name" value="HATPase_c"/>
    <property type="match status" value="1"/>
</dbReference>
<dbReference type="Gene3D" id="2.60.40.10">
    <property type="entry name" value="Immunoglobulins"/>
    <property type="match status" value="1"/>
</dbReference>
<evidence type="ECO:0000256" key="9">
    <source>
        <dbReference type="ARBA" id="ARBA00023015"/>
    </source>
</evidence>
<dbReference type="GO" id="GO:0000155">
    <property type="term" value="F:phosphorelay sensor kinase activity"/>
    <property type="evidence" value="ECO:0007669"/>
    <property type="project" value="InterPro"/>
</dbReference>
<dbReference type="CDD" id="cd00075">
    <property type="entry name" value="HATPase"/>
    <property type="match status" value="1"/>
</dbReference>
<dbReference type="SMART" id="SM00342">
    <property type="entry name" value="HTH_ARAC"/>
    <property type="match status" value="1"/>
</dbReference>
<dbReference type="CDD" id="cd00082">
    <property type="entry name" value="HisKA"/>
    <property type="match status" value="1"/>
</dbReference>
<evidence type="ECO:0000256" key="2">
    <source>
        <dbReference type="ARBA" id="ARBA00012438"/>
    </source>
</evidence>
<dbReference type="InterPro" id="IPR001789">
    <property type="entry name" value="Sig_transdc_resp-reg_receiver"/>
</dbReference>
<dbReference type="PROSITE" id="PS50109">
    <property type="entry name" value="HIS_KIN"/>
    <property type="match status" value="1"/>
</dbReference>
<dbReference type="PANTHER" id="PTHR43547">
    <property type="entry name" value="TWO-COMPONENT HISTIDINE KINASE"/>
    <property type="match status" value="1"/>
</dbReference>
<evidence type="ECO:0000256" key="7">
    <source>
        <dbReference type="ARBA" id="ARBA00022840"/>
    </source>
</evidence>
<keyword evidence="17" id="KW-1185">Reference proteome</keyword>
<dbReference type="SMART" id="SM00388">
    <property type="entry name" value="HisKA"/>
    <property type="match status" value="1"/>
</dbReference>
<dbReference type="RefSeq" id="WP_109414494.1">
    <property type="nucleotide sequence ID" value="NZ_QEAS01000002.1"/>
</dbReference>
<dbReference type="InterPro" id="IPR009057">
    <property type="entry name" value="Homeodomain-like_sf"/>
</dbReference>
<feature type="domain" description="Response regulatory" evidence="15">
    <location>
        <begin position="1132"/>
        <end position="1247"/>
    </location>
</feature>
<feature type="modified residue" description="4-aspartylphosphate" evidence="11">
    <location>
        <position position="1180"/>
    </location>
</feature>
<dbReference type="InterPro" id="IPR013783">
    <property type="entry name" value="Ig-like_fold"/>
</dbReference>
<keyword evidence="12" id="KW-0472">Membrane</keyword>
<dbReference type="GO" id="GO:0043565">
    <property type="term" value="F:sequence-specific DNA binding"/>
    <property type="evidence" value="ECO:0007669"/>
    <property type="project" value="InterPro"/>
</dbReference>
<dbReference type="Pfam" id="PF12833">
    <property type="entry name" value="HTH_18"/>
    <property type="match status" value="1"/>
</dbReference>
<dbReference type="InterPro" id="IPR011123">
    <property type="entry name" value="Y_Y_Y"/>
</dbReference>
<evidence type="ECO:0000259" key="13">
    <source>
        <dbReference type="PROSITE" id="PS01124"/>
    </source>
</evidence>
<keyword evidence="8" id="KW-0902">Two-component regulatory system</keyword>
<evidence type="ECO:0000259" key="15">
    <source>
        <dbReference type="PROSITE" id="PS50110"/>
    </source>
</evidence>
<evidence type="ECO:0000313" key="16">
    <source>
        <dbReference type="EMBL" id="PWG82215.1"/>
    </source>
</evidence>
<dbReference type="OrthoDB" id="9809670at2"/>
<evidence type="ECO:0000313" key="17">
    <source>
        <dbReference type="Proteomes" id="UP000245647"/>
    </source>
</evidence>
<dbReference type="Pfam" id="PF00072">
    <property type="entry name" value="Response_reg"/>
    <property type="match status" value="1"/>
</dbReference>
<feature type="transmembrane region" description="Helical" evidence="12">
    <location>
        <begin position="810"/>
        <end position="832"/>
    </location>
</feature>
<comment type="caution">
    <text evidence="16">The sequence shown here is derived from an EMBL/GenBank/DDBJ whole genome shotgun (WGS) entry which is preliminary data.</text>
</comment>
<keyword evidence="12" id="KW-1133">Transmembrane helix</keyword>
<dbReference type="Proteomes" id="UP000245647">
    <property type="component" value="Unassembled WGS sequence"/>
</dbReference>
<dbReference type="Gene3D" id="2.130.10.10">
    <property type="entry name" value="YVTN repeat-like/Quinoprotein amine dehydrogenase"/>
    <property type="match status" value="2"/>
</dbReference>
<dbReference type="Gene3D" id="3.40.50.2300">
    <property type="match status" value="1"/>
</dbReference>
<evidence type="ECO:0000256" key="11">
    <source>
        <dbReference type="PROSITE-ProRule" id="PRU00169"/>
    </source>
</evidence>
<dbReference type="PROSITE" id="PS50110">
    <property type="entry name" value="RESPONSE_REGULATORY"/>
    <property type="match status" value="1"/>
</dbReference>
<keyword evidence="5" id="KW-0547">Nucleotide-binding</keyword>
<dbReference type="SUPFAM" id="SSF55874">
    <property type="entry name" value="ATPase domain of HSP90 chaperone/DNA topoisomerase II/histidine kinase"/>
    <property type="match status" value="1"/>
</dbReference>
<dbReference type="EMBL" id="QEAS01000002">
    <property type="protein sequence ID" value="PWG82215.1"/>
    <property type="molecule type" value="Genomic_DNA"/>
</dbReference>
<evidence type="ECO:0000256" key="8">
    <source>
        <dbReference type="ARBA" id="ARBA00023012"/>
    </source>
</evidence>